<dbReference type="AlphaFoldDB" id="A0A1H3W842"/>
<protein>
    <recommendedName>
        <fullName evidence="3">Toxin-antitoxin system, antitoxin component, ribbon-helix-helix domain protein</fullName>
    </recommendedName>
</protein>
<dbReference type="OrthoDB" id="1121643at2"/>
<keyword evidence="2" id="KW-1185">Reference proteome</keyword>
<dbReference type="Pfam" id="PF19891">
    <property type="entry name" value="DUF6364"/>
    <property type="match status" value="1"/>
</dbReference>
<sequence length="81" mass="9286">MNTKLTLTIEKSVIERAKRYANKKERSLSDLVESYLKALTGSSINSNDNTPIVKALRGSYKLPKNFDYKKELTDSLLEKYL</sequence>
<dbReference type="STRING" id="551991.SAMN05192529_102168"/>
<gene>
    <name evidence="1" type="ORF">SAMN05192529_102168</name>
</gene>
<accession>A0A1H3W842</accession>
<proteinExistence type="predicted"/>
<organism evidence="1 2">
    <name type="scientific">Arachidicoccus rhizosphaerae</name>
    <dbReference type="NCBI Taxonomy" id="551991"/>
    <lineage>
        <taxon>Bacteria</taxon>
        <taxon>Pseudomonadati</taxon>
        <taxon>Bacteroidota</taxon>
        <taxon>Chitinophagia</taxon>
        <taxon>Chitinophagales</taxon>
        <taxon>Chitinophagaceae</taxon>
        <taxon>Arachidicoccus</taxon>
    </lineage>
</organism>
<dbReference type="Proteomes" id="UP000199041">
    <property type="component" value="Unassembled WGS sequence"/>
</dbReference>
<evidence type="ECO:0000313" key="1">
    <source>
        <dbReference type="EMBL" id="SDZ82594.1"/>
    </source>
</evidence>
<name>A0A1H3W842_9BACT</name>
<evidence type="ECO:0008006" key="3">
    <source>
        <dbReference type="Google" id="ProtNLM"/>
    </source>
</evidence>
<dbReference type="EMBL" id="FNQY01000002">
    <property type="protein sequence ID" value="SDZ82594.1"/>
    <property type="molecule type" value="Genomic_DNA"/>
</dbReference>
<dbReference type="RefSeq" id="WP_091393181.1">
    <property type="nucleotide sequence ID" value="NZ_FNQY01000002.1"/>
</dbReference>
<evidence type="ECO:0000313" key="2">
    <source>
        <dbReference type="Proteomes" id="UP000199041"/>
    </source>
</evidence>
<reference evidence="1 2" key="1">
    <citation type="submission" date="2016-10" db="EMBL/GenBank/DDBJ databases">
        <authorList>
            <person name="de Groot N.N."/>
        </authorList>
    </citation>
    <scope>NUCLEOTIDE SEQUENCE [LARGE SCALE GENOMIC DNA]</scope>
    <source>
        <strain evidence="1 2">Vu-144</strain>
    </source>
</reference>
<dbReference type="InterPro" id="IPR045944">
    <property type="entry name" value="DUF6364"/>
</dbReference>